<feature type="region of interest" description="Disordered" evidence="1">
    <location>
        <begin position="27"/>
        <end position="57"/>
    </location>
</feature>
<evidence type="ECO:0008006" key="6">
    <source>
        <dbReference type="Google" id="ProtNLM"/>
    </source>
</evidence>
<dbReference type="EMBL" id="JAGYPE010000010">
    <property type="protein sequence ID" value="MBS4188198.1"/>
    <property type="molecule type" value="Genomic_DNA"/>
</dbReference>
<evidence type="ECO:0000313" key="4">
    <source>
        <dbReference type="EMBL" id="MCH6267458.1"/>
    </source>
</evidence>
<gene>
    <name evidence="4" type="ORF">KHB02_018205</name>
    <name evidence="3" type="ORF">KHB02_43245</name>
</gene>
<reference evidence="3" key="1">
    <citation type="submission" date="2021-05" db="EMBL/GenBank/DDBJ databases">
        <title>Novel Bacillus species.</title>
        <authorList>
            <person name="Liu G."/>
        </authorList>
    </citation>
    <scope>NUCLEOTIDE SEQUENCE</scope>
    <source>
        <strain evidence="3 5">FJAT-50051</strain>
    </source>
</reference>
<dbReference type="RefSeq" id="WP_213147993.1">
    <property type="nucleotide sequence ID" value="NZ_JAGYPE020000036.1"/>
</dbReference>
<evidence type="ECO:0000313" key="3">
    <source>
        <dbReference type="EMBL" id="MBS4188198.1"/>
    </source>
</evidence>
<organism evidence="3">
    <name type="scientific">Neobacillus citreus</name>
    <dbReference type="NCBI Taxonomy" id="2833578"/>
    <lineage>
        <taxon>Bacteria</taxon>
        <taxon>Bacillati</taxon>
        <taxon>Bacillota</taxon>
        <taxon>Bacilli</taxon>
        <taxon>Bacillales</taxon>
        <taxon>Bacillaceae</taxon>
        <taxon>Neobacillus</taxon>
    </lineage>
</organism>
<dbReference type="EMBL" id="JAGYPE020000036">
    <property type="protein sequence ID" value="MCH6267458.1"/>
    <property type="molecule type" value="Genomic_DNA"/>
</dbReference>
<dbReference type="PROSITE" id="PS51257">
    <property type="entry name" value="PROKAR_LIPOPROTEIN"/>
    <property type="match status" value="1"/>
</dbReference>
<keyword evidence="2" id="KW-0732">Signal</keyword>
<evidence type="ECO:0000256" key="2">
    <source>
        <dbReference type="SAM" id="SignalP"/>
    </source>
</evidence>
<evidence type="ECO:0000256" key="1">
    <source>
        <dbReference type="SAM" id="MobiDB-lite"/>
    </source>
</evidence>
<proteinExistence type="predicted"/>
<keyword evidence="5" id="KW-1185">Reference proteome</keyword>
<dbReference type="Proteomes" id="UP000677265">
    <property type="component" value="Unassembled WGS sequence"/>
</dbReference>
<name>A0A942YEY2_9BACI</name>
<feature type="compositionally biased region" description="Basic and acidic residues" evidence="1">
    <location>
        <begin position="37"/>
        <end position="57"/>
    </location>
</feature>
<feature type="chain" id="PRO_5044697399" description="YtxH domain-containing protein" evidence="2">
    <location>
        <begin position="23"/>
        <end position="81"/>
    </location>
</feature>
<evidence type="ECO:0000313" key="5">
    <source>
        <dbReference type="Proteomes" id="UP000677265"/>
    </source>
</evidence>
<sequence>MLNRKNLAVAGMAALLTFGGLAGCGDGVDQDNGLSDGEQKDQIDNDTKADAKGTMKEAKDNIKEAMKDVEQEMKEKSKEQN</sequence>
<comment type="caution">
    <text evidence="3">The sequence shown here is derived from an EMBL/GenBank/DDBJ whole genome shotgun (WGS) entry which is preliminary data.</text>
</comment>
<protein>
    <recommendedName>
        <fullName evidence="6">YtxH domain-containing protein</fullName>
    </recommendedName>
</protein>
<accession>A0A942YEY2</accession>
<dbReference type="AlphaFoldDB" id="A0A942YEY2"/>
<feature type="signal peptide" evidence="2">
    <location>
        <begin position="1"/>
        <end position="22"/>
    </location>
</feature>